<reference evidence="1 2" key="1">
    <citation type="submission" date="2018-05" db="EMBL/GenBank/DDBJ databases">
        <title>Freshwater and sediment microbial communities from various areas in North America, analyzing microbe dynamics in response to fracking.</title>
        <authorList>
            <person name="Lamendella R."/>
        </authorList>
    </citation>
    <scope>NUCLEOTIDE SEQUENCE [LARGE SCALE GENOMIC DNA]</scope>
    <source>
        <strain evidence="1 2">15_TX</strain>
    </source>
</reference>
<evidence type="ECO:0000313" key="2">
    <source>
        <dbReference type="Proteomes" id="UP000247150"/>
    </source>
</evidence>
<protein>
    <submittedName>
        <fullName evidence="1">Uncharacterized protein</fullName>
    </submittedName>
</protein>
<evidence type="ECO:0000313" key="1">
    <source>
        <dbReference type="EMBL" id="PWW31037.1"/>
    </source>
</evidence>
<dbReference type="EMBL" id="QGTW01000002">
    <property type="protein sequence ID" value="PWW31037.1"/>
    <property type="molecule type" value="Genomic_DNA"/>
</dbReference>
<name>A0A2V3A434_9BACI</name>
<sequence length="67" mass="7727">MPRRLFRDDKHKEIPAEDDFSFWRKKAYGLLVLETADGGARHPMLYFFNINKAVIQRAAEAVVGFTA</sequence>
<accession>A0A2V3A434</accession>
<dbReference type="AlphaFoldDB" id="A0A2V3A434"/>
<organism evidence="1 2">
    <name type="scientific">Cytobacillus oceanisediminis</name>
    <dbReference type="NCBI Taxonomy" id="665099"/>
    <lineage>
        <taxon>Bacteria</taxon>
        <taxon>Bacillati</taxon>
        <taxon>Bacillota</taxon>
        <taxon>Bacilli</taxon>
        <taxon>Bacillales</taxon>
        <taxon>Bacillaceae</taxon>
        <taxon>Cytobacillus</taxon>
    </lineage>
</organism>
<gene>
    <name evidence="1" type="ORF">DFO73_10226</name>
</gene>
<comment type="caution">
    <text evidence="1">The sequence shown here is derived from an EMBL/GenBank/DDBJ whole genome shotgun (WGS) entry which is preliminary data.</text>
</comment>
<proteinExistence type="predicted"/>
<dbReference type="Proteomes" id="UP000247150">
    <property type="component" value="Unassembled WGS sequence"/>
</dbReference>